<gene>
    <name evidence="5" type="ORF">QCA50_001893</name>
</gene>
<dbReference type="Pfam" id="PF00857">
    <property type="entry name" value="Isochorismatase"/>
    <property type="match status" value="1"/>
</dbReference>
<dbReference type="InterPro" id="IPR000868">
    <property type="entry name" value="Isochorismatase-like_dom"/>
</dbReference>
<dbReference type="CDD" id="cd00431">
    <property type="entry name" value="cysteine_hydrolases"/>
    <property type="match status" value="1"/>
</dbReference>
<feature type="region of interest" description="Disordered" evidence="3">
    <location>
        <begin position="42"/>
        <end position="69"/>
    </location>
</feature>
<keyword evidence="2" id="KW-0378">Hydrolase</keyword>
<evidence type="ECO:0000259" key="4">
    <source>
        <dbReference type="Pfam" id="PF00857"/>
    </source>
</evidence>
<feature type="domain" description="Isochorismatase-like" evidence="4">
    <location>
        <begin position="90"/>
        <end position="270"/>
    </location>
</feature>
<name>A0AAW0GXX8_9APHY</name>
<evidence type="ECO:0000256" key="1">
    <source>
        <dbReference type="ARBA" id="ARBA00006336"/>
    </source>
</evidence>
<evidence type="ECO:0000256" key="2">
    <source>
        <dbReference type="ARBA" id="ARBA00022801"/>
    </source>
</evidence>
<proteinExistence type="inferred from homology"/>
<evidence type="ECO:0000313" key="6">
    <source>
        <dbReference type="Proteomes" id="UP001385951"/>
    </source>
</evidence>
<accession>A0AAW0GXX8</accession>
<feature type="compositionally biased region" description="Polar residues" evidence="3">
    <location>
        <begin position="44"/>
        <end position="60"/>
    </location>
</feature>
<evidence type="ECO:0000256" key="3">
    <source>
        <dbReference type="SAM" id="MobiDB-lite"/>
    </source>
</evidence>
<dbReference type="PANTHER" id="PTHR43540:SF9">
    <property type="entry name" value="FAMILY HYDROLASE, PUTATIVE (AFU_ORTHOLOGUE AFUA_2G08700)-RELATED"/>
    <property type="match status" value="1"/>
</dbReference>
<dbReference type="GO" id="GO:0016787">
    <property type="term" value="F:hydrolase activity"/>
    <property type="evidence" value="ECO:0007669"/>
    <property type="project" value="UniProtKB-KW"/>
</dbReference>
<organism evidence="5 6">
    <name type="scientific">Cerrena zonata</name>
    <dbReference type="NCBI Taxonomy" id="2478898"/>
    <lineage>
        <taxon>Eukaryota</taxon>
        <taxon>Fungi</taxon>
        <taxon>Dikarya</taxon>
        <taxon>Basidiomycota</taxon>
        <taxon>Agaricomycotina</taxon>
        <taxon>Agaricomycetes</taxon>
        <taxon>Polyporales</taxon>
        <taxon>Cerrenaceae</taxon>
        <taxon>Cerrena</taxon>
    </lineage>
</organism>
<dbReference type="EMBL" id="JASBNA010000002">
    <property type="protein sequence ID" value="KAK7694705.1"/>
    <property type="molecule type" value="Genomic_DNA"/>
</dbReference>
<dbReference type="AlphaFoldDB" id="A0AAW0GXX8"/>
<comment type="similarity">
    <text evidence="1">Belongs to the isochorismatase family.</text>
</comment>
<dbReference type="InterPro" id="IPR050272">
    <property type="entry name" value="Isochorismatase-like_hydrls"/>
</dbReference>
<protein>
    <recommendedName>
        <fullName evidence="4">Isochorismatase-like domain-containing protein</fullName>
    </recommendedName>
</protein>
<dbReference type="Gene3D" id="3.40.50.850">
    <property type="entry name" value="Isochorismatase-like"/>
    <property type="match status" value="1"/>
</dbReference>
<dbReference type="InterPro" id="IPR036380">
    <property type="entry name" value="Isochorismatase-like_sf"/>
</dbReference>
<dbReference type="Proteomes" id="UP001385951">
    <property type="component" value="Unassembled WGS sequence"/>
</dbReference>
<keyword evidence="6" id="KW-1185">Reference proteome</keyword>
<dbReference type="PANTHER" id="PTHR43540">
    <property type="entry name" value="PEROXYUREIDOACRYLATE/UREIDOACRYLATE AMIDOHYDROLASE-RELATED"/>
    <property type="match status" value="1"/>
</dbReference>
<evidence type="ECO:0000313" key="5">
    <source>
        <dbReference type="EMBL" id="KAK7694705.1"/>
    </source>
</evidence>
<comment type="caution">
    <text evidence="5">The sequence shown here is derived from an EMBL/GenBank/DDBJ whole genome shotgun (WGS) entry which is preliminary data.</text>
</comment>
<reference evidence="5 6" key="1">
    <citation type="submission" date="2022-09" db="EMBL/GenBank/DDBJ databases">
        <authorList>
            <person name="Palmer J.M."/>
        </authorList>
    </citation>
    <scope>NUCLEOTIDE SEQUENCE [LARGE SCALE GENOMIC DNA]</scope>
    <source>
        <strain evidence="5 6">DSM 7382</strain>
    </source>
</reference>
<sequence length="299" mass="32347">MSTPGEAPVAPAVTPRLKVETATVFGNPASFYVEYPSGLVDLTRSPSNRPDGSQNITTPNEPDPPALDSKSQWELEVEEDRVLRLNKSTTAIVIIDMQNYFLHPDIRSHPTGLACVDPLLKAVPALRSLGAEILWVNWGLTDAELLTIPPQLVRGFTKGGKGGFGSEMPDGWGRLLMRDAKNSELYGPLQTAYEEGKANGTDVWIHKNRMSGLWGPQTALDLYLQEKGITSLIFAGVNADQCVLGTLVDSYFRGYDCITMRDGTATTSPPGGLENVLYNAGRSYGFVTDSTKIVAAAAK</sequence>
<dbReference type="SUPFAM" id="SSF52499">
    <property type="entry name" value="Isochorismatase-like hydrolases"/>
    <property type="match status" value="1"/>
</dbReference>